<proteinExistence type="inferred from homology"/>
<dbReference type="Proteomes" id="UP000276133">
    <property type="component" value="Unassembled WGS sequence"/>
</dbReference>
<feature type="transmembrane region" description="Helical" evidence="4">
    <location>
        <begin position="84"/>
        <end position="102"/>
    </location>
</feature>
<dbReference type="EMBL" id="REGN01003974">
    <property type="protein sequence ID" value="RNA19805.1"/>
    <property type="molecule type" value="Genomic_DNA"/>
</dbReference>
<dbReference type="Pfam" id="PF04145">
    <property type="entry name" value="Ctr"/>
    <property type="match status" value="1"/>
</dbReference>
<comment type="caution">
    <text evidence="5">The sequence shown here is derived from an EMBL/GenBank/DDBJ whole genome shotgun (WGS) entry which is preliminary data.</text>
</comment>
<dbReference type="InterPro" id="IPR007274">
    <property type="entry name" value="Cop_transporter"/>
</dbReference>
<organism evidence="5 6">
    <name type="scientific">Brachionus plicatilis</name>
    <name type="common">Marine rotifer</name>
    <name type="synonym">Brachionus muelleri</name>
    <dbReference type="NCBI Taxonomy" id="10195"/>
    <lineage>
        <taxon>Eukaryota</taxon>
        <taxon>Metazoa</taxon>
        <taxon>Spiralia</taxon>
        <taxon>Gnathifera</taxon>
        <taxon>Rotifera</taxon>
        <taxon>Eurotatoria</taxon>
        <taxon>Monogononta</taxon>
        <taxon>Pseudotrocha</taxon>
        <taxon>Ploima</taxon>
        <taxon>Brachionidae</taxon>
        <taxon>Brachionus</taxon>
    </lineage>
</organism>
<keyword evidence="1 4" id="KW-0812">Transmembrane</keyword>
<dbReference type="GO" id="GO:0016020">
    <property type="term" value="C:membrane"/>
    <property type="evidence" value="ECO:0007669"/>
    <property type="project" value="UniProtKB-SubCell"/>
</dbReference>
<name>A0A3M7R992_BRAPC</name>
<keyword evidence="6" id="KW-1185">Reference proteome</keyword>
<accession>A0A3M7R992</accession>
<keyword evidence="2 4" id="KW-1133">Transmembrane helix</keyword>
<dbReference type="AlphaFoldDB" id="A0A3M7R992"/>
<evidence type="ECO:0000256" key="4">
    <source>
        <dbReference type="RuleBase" id="RU367022"/>
    </source>
</evidence>
<dbReference type="PANTHER" id="PTHR12483">
    <property type="entry name" value="SOLUTE CARRIER FAMILY 31 COPPER TRANSPORTERS"/>
    <property type="match status" value="1"/>
</dbReference>
<dbReference type="OrthoDB" id="73901at2759"/>
<evidence type="ECO:0000313" key="5">
    <source>
        <dbReference type="EMBL" id="RNA19805.1"/>
    </source>
</evidence>
<evidence type="ECO:0000256" key="1">
    <source>
        <dbReference type="ARBA" id="ARBA00022692"/>
    </source>
</evidence>
<keyword evidence="3 4" id="KW-0472">Membrane</keyword>
<evidence type="ECO:0000256" key="2">
    <source>
        <dbReference type="ARBA" id="ARBA00022989"/>
    </source>
</evidence>
<gene>
    <name evidence="5" type="ORF">BpHYR1_034070</name>
</gene>
<keyword evidence="4" id="KW-0813">Transport</keyword>
<keyword evidence="4" id="KW-0186">Copper</keyword>
<keyword evidence="4" id="KW-0187">Copper transport</keyword>
<dbReference type="GO" id="GO:0005375">
    <property type="term" value="F:copper ion transmembrane transporter activity"/>
    <property type="evidence" value="ECO:0007669"/>
    <property type="project" value="UniProtKB-UniRule"/>
</dbReference>
<protein>
    <recommendedName>
        <fullName evidence="4">Copper transport protein</fullName>
    </recommendedName>
</protein>
<comment type="subcellular location">
    <subcellularLocation>
        <location evidence="4">Membrane</location>
        <topology evidence="4">Multi-pass membrane protein</topology>
    </subcellularLocation>
</comment>
<feature type="transmembrane region" description="Helical" evidence="4">
    <location>
        <begin position="59"/>
        <end position="78"/>
    </location>
</feature>
<keyword evidence="4" id="KW-0406">Ion transport</keyword>
<reference evidence="5 6" key="1">
    <citation type="journal article" date="2018" name="Sci. Rep.">
        <title>Genomic signatures of local adaptation to the degree of environmental predictability in rotifers.</title>
        <authorList>
            <person name="Franch-Gras L."/>
            <person name="Hahn C."/>
            <person name="Garcia-Roger E.M."/>
            <person name="Carmona M.J."/>
            <person name="Serra M."/>
            <person name="Gomez A."/>
        </authorList>
    </citation>
    <scope>NUCLEOTIDE SEQUENCE [LARGE SCALE GENOMIC DNA]</scope>
    <source>
        <strain evidence="5">HYR1</strain>
    </source>
</reference>
<evidence type="ECO:0000256" key="3">
    <source>
        <dbReference type="ARBA" id="ARBA00023136"/>
    </source>
</evidence>
<evidence type="ECO:0000313" key="6">
    <source>
        <dbReference type="Proteomes" id="UP000276133"/>
    </source>
</evidence>
<comment type="similarity">
    <text evidence="4">Belongs to the copper transporter (Ctr) (TC 1.A.56) family. SLC31A subfamily.</text>
</comment>
<sequence length="131" mass="15052">MAYSTELIKMFQKVLNKKVQSNWSHSSDHGETTPLVSSLRIPSESEIKKRKIQNHVIQSLMYMLNLTIGYFLMLIAMGMYSGHFLAIVLGIGFGYYFLHILTPDFYESISNKSIGINEDEHLPRSSNYDQI</sequence>